<dbReference type="Pfam" id="PF00561">
    <property type="entry name" value="Abhydrolase_1"/>
    <property type="match status" value="1"/>
</dbReference>
<dbReference type="EC" id="3.1.-.-" evidence="3"/>
<feature type="domain" description="AB hydrolase-1" evidence="2">
    <location>
        <begin position="22"/>
        <end position="247"/>
    </location>
</feature>
<dbReference type="InterPro" id="IPR000073">
    <property type="entry name" value="AB_hydrolase_1"/>
</dbReference>
<dbReference type="PRINTS" id="PR00111">
    <property type="entry name" value="ABHYDROLASE"/>
</dbReference>
<evidence type="ECO:0000259" key="2">
    <source>
        <dbReference type="Pfam" id="PF00561"/>
    </source>
</evidence>
<sequence length="264" mass="29813">MMSEKNLLNFAFSNEQKDPTLPVLVFMHGLFGDLNNLGVIARAFSDQYPILRIDLRNHGQSFHSDDMNYDCLSEDVITLLDHLKIQNAVLIGHSMGGKTAMMVAGKRPDLVSKLVVIDIAPVNYGEHGHREIFKGLKAVAAAQVTTRQEAKQILAQYVQSDAVQQFMLKSFDAQSPQRFRFNVDVLEDNYLAIMDWQEVLFTKPTLFIKGNDSDYILPQYQVAILRQFPKAKAFVVQGSGHWVHAEKTQSVIRAITQFLTVNKS</sequence>
<dbReference type="Gene3D" id="3.40.50.1820">
    <property type="entry name" value="alpha/beta hydrolase"/>
    <property type="match status" value="1"/>
</dbReference>
<accession>A0A448TRM4</accession>
<protein>
    <submittedName>
        <fullName evidence="3">Alpha/beta hydrolase fold protein</fullName>
        <ecNumber evidence="3">3.1.-.-</ecNumber>
    </submittedName>
</protein>
<reference evidence="3 4" key="1">
    <citation type="submission" date="2018-12" db="EMBL/GenBank/DDBJ databases">
        <authorList>
            <consortium name="Pathogen Informatics"/>
        </authorList>
    </citation>
    <scope>NUCLEOTIDE SEQUENCE [LARGE SCALE GENOMIC DNA]</scope>
    <source>
        <strain evidence="3 4">NCTC12871</strain>
    </source>
</reference>
<dbReference type="EMBL" id="LR134510">
    <property type="protein sequence ID" value="VEJ08684.1"/>
    <property type="molecule type" value="Genomic_DNA"/>
</dbReference>
<evidence type="ECO:0000313" key="4">
    <source>
        <dbReference type="Proteomes" id="UP000279799"/>
    </source>
</evidence>
<evidence type="ECO:0000256" key="1">
    <source>
        <dbReference type="ARBA" id="ARBA00022801"/>
    </source>
</evidence>
<keyword evidence="4" id="KW-1185">Reference proteome</keyword>
<dbReference type="SUPFAM" id="SSF53474">
    <property type="entry name" value="alpha/beta-Hydrolases"/>
    <property type="match status" value="1"/>
</dbReference>
<name>A0A448TRM4_9PAST</name>
<dbReference type="PANTHER" id="PTHR46118:SF4">
    <property type="entry name" value="PROTEIN ABHD11"/>
    <property type="match status" value="1"/>
</dbReference>
<organism evidence="3 4">
    <name type="scientific">Actinobacillus delphinicola</name>
    <dbReference type="NCBI Taxonomy" id="51161"/>
    <lineage>
        <taxon>Bacteria</taxon>
        <taxon>Pseudomonadati</taxon>
        <taxon>Pseudomonadota</taxon>
        <taxon>Gammaproteobacteria</taxon>
        <taxon>Pasteurellales</taxon>
        <taxon>Pasteurellaceae</taxon>
        <taxon>Actinobacillus</taxon>
    </lineage>
</organism>
<dbReference type="KEGG" id="adp:NCTC12871_00089"/>
<dbReference type="PANTHER" id="PTHR46118">
    <property type="entry name" value="PROTEIN ABHD11"/>
    <property type="match status" value="1"/>
</dbReference>
<evidence type="ECO:0000313" key="3">
    <source>
        <dbReference type="EMBL" id="VEJ08684.1"/>
    </source>
</evidence>
<gene>
    <name evidence="3" type="primary">ybfF</name>
    <name evidence="3" type="ORF">NCTC12871_00089</name>
</gene>
<dbReference type="Proteomes" id="UP000279799">
    <property type="component" value="Chromosome"/>
</dbReference>
<dbReference type="GO" id="GO:0016787">
    <property type="term" value="F:hydrolase activity"/>
    <property type="evidence" value="ECO:0007669"/>
    <property type="project" value="UniProtKB-KW"/>
</dbReference>
<keyword evidence="1 3" id="KW-0378">Hydrolase</keyword>
<dbReference type="AlphaFoldDB" id="A0A448TRM4"/>
<proteinExistence type="predicted"/>
<dbReference type="InterPro" id="IPR029058">
    <property type="entry name" value="AB_hydrolase_fold"/>
</dbReference>